<accession>A0AAQ3W6E6</accession>
<dbReference type="PANTHER" id="PTHR42885:SF2">
    <property type="entry name" value="HISTIDINOL-PHOSPHATE AMINOTRANSFERASE"/>
    <property type="match status" value="1"/>
</dbReference>
<keyword evidence="8 9" id="KW-0368">Histidine biosynthesis</keyword>
<dbReference type="Gene3D" id="3.40.640.10">
    <property type="entry name" value="Type I PLP-dependent aspartate aminotransferase-like (Major domain)"/>
    <property type="match status" value="1"/>
</dbReference>
<evidence type="ECO:0000259" key="10">
    <source>
        <dbReference type="Pfam" id="PF00155"/>
    </source>
</evidence>
<gene>
    <name evidence="9" type="primary">hisC</name>
    <name evidence="11" type="ORF">A5821_000746</name>
</gene>
<evidence type="ECO:0000256" key="6">
    <source>
        <dbReference type="ARBA" id="ARBA00022679"/>
    </source>
</evidence>
<evidence type="ECO:0000256" key="8">
    <source>
        <dbReference type="ARBA" id="ARBA00023102"/>
    </source>
</evidence>
<dbReference type="CDD" id="cd00609">
    <property type="entry name" value="AAT_like"/>
    <property type="match status" value="1"/>
</dbReference>
<evidence type="ECO:0000313" key="11">
    <source>
        <dbReference type="EMBL" id="WYJ99669.1"/>
    </source>
</evidence>
<reference evidence="11 12" key="2">
    <citation type="submission" date="2024-03" db="EMBL/GenBank/DDBJ databases">
        <title>The Genome Sequence of Enterococcus sp. DIV0205d.</title>
        <authorList>
            <consortium name="The Broad Institute Genomics Platform"/>
            <consortium name="The Broad Institute Microbial Omics Core"/>
            <consortium name="The Broad Institute Genomic Center for Infectious Diseases"/>
            <person name="Earl A."/>
            <person name="Manson A."/>
            <person name="Gilmore M."/>
            <person name="Schwartman J."/>
            <person name="Shea T."/>
            <person name="Abouelleil A."/>
            <person name="Cao P."/>
            <person name="Chapman S."/>
            <person name="Cusick C."/>
            <person name="Young S."/>
            <person name="Neafsey D."/>
            <person name="Nusbaum C."/>
            <person name="Birren B."/>
        </authorList>
    </citation>
    <scope>NUCLEOTIDE SEQUENCE [LARGE SCALE GENOMIC DNA]</scope>
    <source>
        <strain evidence="11 12">7F3_DIV0205</strain>
    </source>
</reference>
<name>A0AAQ3W6E6_9ENTE</name>
<evidence type="ECO:0000256" key="9">
    <source>
        <dbReference type="HAMAP-Rule" id="MF_01023"/>
    </source>
</evidence>
<dbReference type="Proteomes" id="UP000194948">
    <property type="component" value="Chromosome"/>
</dbReference>
<comment type="subunit">
    <text evidence="3 9">Homodimer.</text>
</comment>
<dbReference type="PANTHER" id="PTHR42885">
    <property type="entry name" value="HISTIDINOL-PHOSPHATE AMINOTRANSFERASE-RELATED"/>
    <property type="match status" value="1"/>
</dbReference>
<protein>
    <recommendedName>
        <fullName evidence="9">Histidinol-phosphate aminotransferase</fullName>
        <ecNumber evidence="9">2.6.1.9</ecNumber>
    </recommendedName>
    <alternativeName>
        <fullName evidence="9">Imidazole acetol-phosphate transaminase</fullName>
    </alternativeName>
</protein>
<dbReference type="EMBL" id="CP147244">
    <property type="protein sequence ID" value="WYJ99669.1"/>
    <property type="molecule type" value="Genomic_DNA"/>
</dbReference>
<evidence type="ECO:0000256" key="3">
    <source>
        <dbReference type="ARBA" id="ARBA00011738"/>
    </source>
</evidence>
<keyword evidence="7 9" id="KW-0663">Pyridoxal phosphate</keyword>
<dbReference type="InterPro" id="IPR004839">
    <property type="entry name" value="Aminotransferase_I/II_large"/>
</dbReference>
<dbReference type="InterPro" id="IPR015424">
    <property type="entry name" value="PyrdxlP-dep_Trfase"/>
</dbReference>
<comment type="pathway">
    <text evidence="9">Amino-acid biosynthesis; L-histidine biosynthesis; L-histidine from 5-phospho-alpha-D-ribose 1-diphosphate: step 7/9.</text>
</comment>
<evidence type="ECO:0000256" key="2">
    <source>
        <dbReference type="ARBA" id="ARBA00007970"/>
    </source>
</evidence>
<feature type="modified residue" description="N6-(pyridoxal phosphate)lysine" evidence="9">
    <location>
        <position position="205"/>
    </location>
</feature>
<dbReference type="InterPro" id="IPR015421">
    <property type="entry name" value="PyrdxlP-dep_Trfase_major"/>
</dbReference>
<feature type="domain" description="Aminotransferase class I/classII large" evidence="10">
    <location>
        <begin position="20"/>
        <end position="339"/>
    </location>
</feature>
<dbReference type="Gene3D" id="3.90.1150.10">
    <property type="entry name" value="Aspartate Aminotransferase, domain 1"/>
    <property type="match status" value="1"/>
</dbReference>
<organism evidence="11 12">
    <name type="scientific">Candidatus Enterococcus palustris</name>
    <dbReference type="NCBI Taxonomy" id="1834189"/>
    <lineage>
        <taxon>Bacteria</taxon>
        <taxon>Bacillati</taxon>
        <taxon>Bacillota</taxon>
        <taxon>Bacilli</taxon>
        <taxon>Lactobacillales</taxon>
        <taxon>Enterococcaceae</taxon>
        <taxon>Enterococcus</taxon>
    </lineage>
</organism>
<comment type="catalytic activity">
    <reaction evidence="9">
        <text>L-histidinol phosphate + 2-oxoglutarate = 3-(imidazol-4-yl)-2-oxopropyl phosphate + L-glutamate</text>
        <dbReference type="Rhea" id="RHEA:23744"/>
        <dbReference type="ChEBI" id="CHEBI:16810"/>
        <dbReference type="ChEBI" id="CHEBI:29985"/>
        <dbReference type="ChEBI" id="CHEBI:57766"/>
        <dbReference type="ChEBI" id="CHEBI:57980"/>
        <dbReference type="EC" id="2.6.1.9"/>
    </reaction>
</comment>
<sequence length="353" mass="40108">MKGIRKITPYVPGEQPNYSDMIKLNTNENPYPPSPKVAESLKKFDVERLKRYSSIDNLSLKKALSAKHNLSPDHFLIGNGSDEVLAFCFLAFFNSSDPILFPDITYGFYKVWADLFQIPFKEVPLNNNFELVEEDYTQLNGGIIIANPNAPTGLFKPLEEIEHLLKDNQDVIVIIDEAYIDFAGQSAISLLDRYPNLIIIRTFSKANSLAGLRVGYAIGNPAYIQIAENIKSSFNPYSVDMLAEDLATAAVEDEAYYAGITKDICETRDWFSKNIEKSGFSSLVSKTNFVLITHPDLIIKELYLYLEAHNIFVRYFPKIKRLNNYLRISIGTQKEMEAVNQLLNRFVKETKNS</sequence>
<keyword evidence="5 9" id="KW-0028">Amino-acid biosynthesis</keyword>
<evidence type="ECO:0000256" key="5">
    <source>
        <dbReference type="ARBA" id="ARBA00022605"/>
    </source>
</evidence>
<comment type="cofactor">
    <cofactor evidence="1 9">
        <name>pyridoxal 5'-phosphate</name>
        <dbReference type="ChEBI" id="CHEBI:597326"/>
    </cofactor>
</comment>
<evidence type="ECO:0000256" key="7">
    <source>
        <dbReference type="ARBA" id="ARBA00022898"/>
    </source>
</evidence>
<dbReference type="HAMAP" id="MF_01023">
    <property type="entry name" value="HisC_aminotrans_2"/>
    <property type="match status" value="1"/>
</dbReference>
<dbReference type="GO" id="GO:0000105">
    <property type="term" value="P:L-histidine biosynthetic process"/>
    <property type="evidence" value="ECO:0007669"/>
    <property type="project" value="UniProtKB-UniRule"/>
</dbReference>
<evidence type="ECO:0000256" key="1">
    <source>
        <dbReference type="ARBA" id="ARBA00001933"/>
    </source>
</evidence>
<comment type="similarity">
    <text evidence="2 9">Belongs to the class-II pyridoxal-phosphate-dependent aminotransferase family. Histidinol-phosphate aminotransferase subfamily.</text>
</comment>
<keyword evidence="12" id="KW-1185">Reference proteome</keyword>
<dbReference type="AlphaFoldDB" id="A0AAQ3W6E6"/>
<dbReference type="EC" id="2.6.1.9" evidence="9"/>
<dbReference type="InterPro" id="IPR005861">
    <property type="entry name" value="HisP_aminotrans"/>
</dbReference>
<dbReference type="RefSeq" id="WP_086313210.1">
    <property type="nucleotide sequence ID" value="NZ_CP147244.1"/>
</dbReference>
<dbReference type="GO" id="GO:0030170">
    <property type="term" value="F:pyridoxal phosphate binding"/>
    <property type="evidence" value="ECO:0007669"/>
    <property type="project" value="InterPro"/>
</dbReference>
<reference evidence="12" key="1">
    <citation type="submission" date="2017-05" db="EMBL/GenBank/DDBJ databases">
        <title>The Genome Sequence of EEnterococcus faecalis 9F2_4866.</title>
        <authorList>
            <consortium name="The Broad Institute Genomics Platform"/>
            <consortium name="The Broad Institute Genomic Center for Infectious Diseases"/>
            <person name="Earl A."/>
            <person name="Manson A."/>
            <person name="Schwartman J."/>
            <person name="Gilmore M."/>
            <person name="Abouelleil A."/>
            <person name="Cao P."/>
            <person name="Chapman S."/>
            <person name="Cusick C."/>
            <person name="Shea T."/>
            <person name="Young S."/>
            <person name="Neafsey D."/>
            <person name="Nusbaum C."/>
            <person name="Birren B."/>
        </authorList>
    </citation>
    <scope>NUCLEOTIDE SEQUENCE [LARGE SCALE GENOMIC DNA]</scope>
    <source>
        <strain evidence="12">7F3_DIV0205</strain>
    </source>
</reference>
<dbReference type="Pfam" id="PF00155">
    <property type="entry name" value="Aminotran_1_2"/>
    <property type="match status" value="1"/>
</dbReference>
<dbReference type="GO" id="GO:0004400">
    <property type="term" value="F:histidinol-phosphate transaminase activity"/>
    <property type="evidence" value="ECO:0007669"/>
    <property type="project" value="UniProtKB-UniRule"/>
</dbReference>
<keyword evidence="6 9" id="KW-0808">Transferase</keyword>
<dbReference type="SUPFAM" id="SSF53383">
    <property type="entry name" value="PLP-dependent transferases"/>
    <property type="match status" value="1"/>
</dbReference>
<evidence type="ECO:0000256" key="4">
    <source>
        <dbReference type="ARBA" id="ARBA00022576"/>
    </source>
</evidence>
<dbReference type="InterPro" id="IPR015422">
    <property type="entry name" value="PyrdxlP-dep_Trfase_small"/>
</dbReference>
<dbReference type="NCBIfam" id="TIGR01141">
    <property type="entry name" value="hisC"/>
    <property type="match status" value="1"/>
</dbReference>
<keyword evidence="4 9" id="KW-0032">Aminotransferase</keyword>
<evidence type="ECO:0000313" key="12">
    <source>
        <dbReference type="Proteomes" id="UP000194948"/>
    </source>
</evidence>
<proteinExistence type="inferred from homology"/>